<dbReference type="AlphaFoldDB" id="A0A194QD19"/>
<dbReference type="EMBL" id="KQ459337">
    <property type="protein sequence ID" value="KPJ01346.1"/>
    <property type="molecule type" value="Genomic_DNA"/>
</dbReference>
<dbReference type="Proteomes" id="UP000053268">
    <property type="component" value="Unassembled WGS sequence"/>
</dbReference>
<reference evidence="1 2" key="1">
    <citation type="journal article" date="2015" name="Nat. Commun.">
        <title>Outbred genome sequencing and CRISPR/Cas9 gene editing in butterflies.</title>
        <authorList>
            <person name="Li X."/>
            <person name="Fan D."/>
            <person name="Zhang W."/>
            <person name="Liu G."/>
            <person name="Zhang L."/>
            <person name="Zhao L."/>
            <person name="Fang X."/>
            <person name="Chen L."/>
            <person name="Dong Y."/>
            <person name="Chen Y."/>
            <person name="Ding Y."/>
            <person name="Zhao R."/>
            <person name="Feng M."/>
            <person name="Zhu Y."/>
            <person name="Feng Y."/>
            <person name="Jiang X."/>
            <person name="Zhu D."/>
            <person name="Xiang H."/>
            <person name="Feng X."/>
            <person name="Li S."/>
            <person name="Wang J."/>
            <person name="Zhang G."/>
            <person name="Kronforst M.R."/>
            <person name="Wang W."/>
        </authorList>
    </citation>
    <scope>NUCLEOTIDE SEQUENCE [LARGE SCALE GENOMIC DNA]</scope>
    <source>
        <strain evidence="1">Ya'a_city_454_Px</strain>
        <tissue evidence="1">Whole body</tissue>
    </source>
</reference>
<evidence type="ECO:0000313" key="1">
    <source>
        <dbReference type="EMBL" id="KPJ01346.1"/>
    </source>
</evidence>
<keyword evidence="2" id="KW-1185">Reference proteome</keyword>
<organism evidence="1 2">
    <name type="scientific">Papilio xuthus</name>
    <name type="common">Asian swallowtail butterfly</name>
    <dbReference type="NCBI Taxonomy" id="66420"/>
    <lineage>
        <taxon>Eukaryota</taxon>
        <taxon>Metazoa</taxon>
        <taxon>Ecdysozoa</taxon>
        <taxon>Arthropoda</taxon>
        <taxon>Hexapoda</taxon>
        <taxon>Insecta</taxon>
        <taxon>Pterygota</taxon>
        <taxon>Neoptera</taxon>
        <taxon>Endopterygota</taxon>
        <taxon>Lepidoptera</taxon>
        <taxon>Glossata</taxon>
        <taxon>Ditrysia</taxon>
        <taxon>Papilionoidea</taxon>
        <taxon>Papilionidae</taxon>
        <taxon>Papilioninae</taxon>
        <taxon>Papilio</taxon>
    </lineage>
</organism>
<gene>
    <name evidence="1" type="ORF">RR46_03118</name>
</gene>
<protein>
    <submittedName>
        <fullName evidence="1">Uncharacterized protein</fullName>
    </submittedName>
</protein>
<accession>A0A194QD19</accession>
<evidence type="ECO:0000313" key="2">
    <source>
        <dbReference type="Proteomes" id="UP000053268"/>
    </source>
</evidence>
<proteinExistence type="predicted"/>
<sequence>MLTSGHAHVNCVTCGCNQARSSAGASSVSCRVSRVACLVSRVSCRVSRVACLVSRVSCLVSRVSCRVSRVACLVSRVAYLVSRAPRLVSHPQPRLRVTKLEGSLGYLRSGRYFVITTGVGTTIGDLRALYSGKT</sequence>
<name>A0A194QD19_PAPXU</name>